<name>A0A1G2KMX0_9BACT</name>
<evidence type="ECO:0000313" key="2">
    <source>
        <dbReference type="Proteomes" id="UP000178710"/>
    </source>
</evidence>
<dbReference type="Pfam" id="PF13489">
    <property type="entry name" value="Methyltransf_23"/>
    <property type="match status" value="1"/>
</dbReference>
<proteinExistence type="predicted"/>
<evidence type="ECO:0008006" key="3">
    <source>
        <dbReference type="Google" id="ProtNLM"/>
    </source>
</evidence>
<dbReference type="Proteomes" id="UP000178710">
    <property type="component" value="Unassembled WGS sequence"/>
</dbReference>
<accession>A0A1G2KMX0</accession>
<dbReference type="CDD" id="cd02440">
    <property type="entry name" value="AdoMet_MTases"/>
    <property type="match status" value="1"/>
</dbReference>
<evidence type="ECO:0000313" key="1">
    <source>
        <dbReference type="EMBL" id="OHA00756.1"/>
    </source>
</evidence>
<sequence>MDRRLYQELYELEEVHWWFRGRRRIIRAFLKLALARKVRQALDIGAGTGGNLPMLAEFAEIVEASEDSDEAIALARRRAPAIQIEKKFFPGGSYEGQYNLVTLFDVLEHISDDGAALLKLESMLAPEGIALLTVPALPFLWTVHDELAHHQRRYTKKSLKKLIAGNTKLKIVRLSYFNSFLFLPIVLVRTVRKLLRFGEGSSDFFMLPAPLNNLLATLFSSEAGILKTFDLPIGVSLVCLLQKVDA</sequence>
<dbReference type="Gene3D" id="3.40.50.150">
    <property type="entry name" value="Vaccinia Virus protein VP39"/>
    <property type="match status" value="1"/>
</dbReference>
<organism evidence="1 2">
    <name type="scientific">Candidatus Sungbacteria bacterium RIFCSPHIGHO2_02_FULL_49_20</name>
    <dbReference type="NCBI Taxonomy" id="1802272"/>
    <lineage>
        <taxon>Bacteria</taxon>
        <taxon>Candidatus Sungiibacteriota</taxon>
    </lineage>
</organism>
<gene>
    <name evidence="1" type="ORF">A3C12_01260</name>
</gene>
<dbReference type="SUPFAM" id="SSF53335">
    <property type="entry name" value="S-adenosyl-L-methionine-dependent methyltransferases"/>
    <property type="match status" value="1"/>
</dbReference>
<protein>
    <recommendedName>
        <fullName evidence="3">Class I SAM-dependent methyltransferase</fullName>
    </recommendedName>
</protein>
<reference evidence="1 2" key="1">
    <citation type="journal article" date="2016" name="Nat. Commun.">
        <title>Thousands of microbial genomes shed light on interconnected biogeochemical processes in an aquifer system.</title>
        <authorList>
            <person name="Anantharaman K."/>
            <person name="Brown C.T."/>
            <person name="Hug L.A."/>
            <person name="Sharon I."/>
            <person name="Castelle C.J."/>
            <person name="Probst A.J."/>
            <person name="Thomas B.C."/>
            <person name="Singh A."/>
            <person name="Wilkins M.J."/>
            <person name="Karaoz U."/>
            <person name="Brodie E.L."/>
            <person name="Williams K.H."/>
            <person name="Hubbard S.S."/>
            <person name="Banfield J.F."/>
        </authorList>
    </citation>
    <scope>NUCLEOTIDE SEQUENCE [LARGE SCALE GENOMIC DNA]</scope>
</reference>
<dbReference type="AlphaFoldDB" id="A0A1G2KMX0"/>
<dbReference type="EMBL" id="MHQK01000048">
    <property type="protein sequence ID" value="OHA00756.1"/>
    <property type="molecule type" value="Genomic_DNA"/>
</dbReference>
<comment type="caution">
    <text evidence="1">The sequence shown here is derived from an EMBL/GenBank/DDBJ whole genome shotgun (WGS) entry which is preliminary data.</text>
</comment>
<dbReference type="InterPro" id="IPR029063">
    <property type="entry name" value="SAM-dependent_MTases_sf"/>
</dbReference>